<feature type="region of interest" description="Disordered" evidence="1">
    <location>
        <begin position="268"/>
        <end position="293"/>
    </location>
</feature>
<feature type="region of interest" description="Disordered" evidence="1">
    <location>
        <begin position="706"/>
        <end position="742"/>
    </location>
</feature>
<feature type="compositionally biased region" description="Low complexity" evidence="1">
    <location>
        <begin position="881"/>
        <end position="894"/>
    </location>
</feature>
<proteinExistence type="predicted"/>
<feature type="compositionally biased region" description="Low complexity" evidence="1">
    <location>
        <begin position="283"/>
        <end position="293"/>
    </location>
</feature>
<protein>
    <submittedName>
        <fullName evidence="2">Uncharacterized protein</fullName>
    </submittedName>
</protein>
<feature type="region of interest" description="Disordered" evidence="1">
    <location>
        <begin position="1113"/>
        <end position="1138"/>
    </location>
</feature>
<feature type="compositionally biased region" description="Pro residues" evidence="1">
    <location>
        <begin position="1230"/>
        <end position="1248"/>
    </location>
</feature>
<feature type="compositionally biased region" description="Low complexity" evidence="1">
    <location>
        <begin position="29"/>
        <end position="85"/>
    </location>
</feature>
<evidence type="ECO:0000256" key="1">
    <source>
        <dbReference type="SAM" id="MobiDB-lite"/>
    </source>
</evidence>
<evidence type="ECO:0000313" key="3">
    <source>
        <dbReference type="Proteomes" id="UP001176521"/>
    </source>
</evidence>
<feature type="compositionally biased region" description="Polar residues" evidence="1">
    <location>
        <begin position="816"/>
        <end position="837"/>
    </location>
</feature>
<dbReference type="EMBL" id="JAPDMQ010000432">
    <property type="protein sequence ID" value="KAK0524814.1"/>
    <property type="molecule type" value="Genomic_DNA"/>
</dbReference>
<feature type="region of interest" description="Disordered" evidence="1">
    <location>
        <begin position="1215"/>
        <end position="1248"/>
    </location>
</feature>
<dbReference type="AlphaFoldDB" id="A0AAN6G9C9"/>
<sequence>MSSVMYDINASPGRAAGYHLPRPPTTAASSIHQQSPSSHLQQQQQQQQQQHRVSPSQSSTSTSTITAAQYAAQYQQQQQQQQLQQYHHHHHQQQGSTSSPITPPAMHTPVFAGYAESRVYGRTTDLRKLADFRLPGSAYNSSPNPAAVAISSASSSSGQSTPTFSATVAFGLSLIGKAKAEPTFSLEVFAHAFDDRGYPIYSGRAAELAAKIHMPANVNADIEVTTFAYTTAGSSAAVWDGVVLLPAADTGDRNIFSVKDRFEASSGNVAVRPPDVGPSASHTPNNTITNPTPEDYVLTVPLTWQLPVGASRTVIDGQAQTVHVALPPSFELTRSDDPADASGANSASSLLSSSTSAASLYRASPPNSSSGATTLGAPTITTVTPKKSKAKTVRVIVERTLESVTRLGCFYAVQFALVARPEPGKEKSEKSSKKSDKKEAIKDRVLDFITLPFIFVGEQTTLPLPAQALPPSLRPQLLYNPEAKLAQDWQKHHTVTKWTGMMLKALRRAIQLDLHLPTGPAFHAPSAIPFLLIIRPSDASLLPPAPSTPPDGDWRSQVGLSSQLSSLRRPATAPTITSTGSPTGSALTRTTTSTAVAGTVDLTRVVRISLVQVVYSTTPNVNDLPVRKRRIMSVAQEVEEVDLQAFLADDASTSDEQAIADAQRSGVRVLAGKLRVSPHVTPSFRSQGIEVKYAVKVDLLPFSGSSSSHSNGAAGGSGASTLGRSEKENTSSASSTVGSISSAMKSLRLKRSTSRFGSSYASSIFSGKSRRTRGFSDGSGADQGWDATASMPAPNGPSVGGNGGVGGRVRDHDPTRTQFSISANSPPTTPPWANSDGNGHHHHQAQPLGASFSANAAAISQQLPRSISEGTGLANHSVQPGAAHAGGSTAAGSHQHINGGVATAASSLGEELDSNDSGLVNGHVRNGGATHAAMAARRSPPSPGMAQQQQQQGGKSGVPCLPNGTPHMHASNRFSVASSATDVASTVSSPSAYPSPRPGPHSVLYGGGSGGASSGYHQPGNTLPFALNPDVAQVVAAANGGAGAGAGAATVQWNGGMSPSASSGMGLASPLMGAGSVLNGAGGGGGGGGGGISHMPGASMSYAPSSWAPSSASQYGRWGAGGAHSTASPTSVQADAETERNQLAKLQKTAGSLWVDIRVVRGSDAAVALAHMTAPYGVGIGAAGAYRPGTSAASVMGAAGWNQYSGSFVGGGAGGGNGSPGTHGSAMMMMPPPPLPSQMAPPPNTRAS</sequence>
<organism evidence="2 3">
    <name type="scientific">Tilletia horrida</name>
    <dbReference type="NCBI Taxonomy" id="155126"/>
    <lineage>
        <taxon>Eukaryota</taxon>
        <taxon>Fungi</taxon>
        <taxon>Dikarya</taxon>
        <taxon>Basidiomycota</taxon>
        <taxon>Ustilaginomycotina</taxon>
        <taxon>Exobasidiomycetes</taxon>
        <taxon>Tilletiales</taxon>
        <taxon>Tilletiaceae</taxon>
        <taxon>Tilletia</taxon>
    </lineage>
</organism>
<gene>
    <name evidence="2" type="ORF">OC842_005717</name>
</gene>
<keyword evidence="3" id="KW-1185">Reference proteome</keyword>
<feature type="region of interest" description="Disordered" evidence="1">
    <location>
        <begin position="1"/>
        <end position="107"/>
    </location>
</feature>
<comment type="caution">
    <text evidence="2">The sequence shown here is derived from an EMBL/GenBank/DDBJ whole genome shotgun (WGS) entry which is preliminary data.</text>
</comment>
<feature type="compositionally biased region" description="Low complexity" evidence="1">
    <location>
        <begin position="731"/>
        <end position="742"/>
    </location>
</feature>
<feature type="region of interest" description="Disordered" evidence="1">
    <location>
        <begin position="870"/>
        <end position="895"/>
    </location>
</feature>
<accession>A0AAN6G9C9</accession>
<feature type="compositionally biased region" description="Gly residues" evidence="1">
    <location>
        <begin position="798"/>
        <end position="807"/>
    </location>
</feature>
<evidence type="ECO:0000313" key="2">
    <source>
        <dbReference type="EMBL" id="KAK0524814.1"/>
    </source>
</evidence>
<feature type="region of interest" description="Disordered" evidence="1">
    <location>
        <begin position="912"/>
        <end position="971"/>
    </location>
</feature>
<feature type="region of interest" description="Disordered" evidence="1">
    <location>
        <begin position="360"/>
        <end position="379"/>
    </location>
</feature>
<dbReference type="Proteomes" id="UP001176521">
    <property type="component" value="Unassembled WGS sequence"/>
</dbReference>
<feature type="region of interest" description="Disordered" evidence="1">
    <location>
        <begin position="986"/>
        <end position="1017"/>
    </location>
</feature>
<name>A0AAN6G9C9_9BASI</name>
<reference evidence="2" key="1">
    <citation type="journal article" date="2023" name="PhytoFront">
        <title>Draft Genome Resources of Seven Strains of Tilletia horrida, Causal Agent of Kernel Smut of Rice.</title>
        <authorList>
            <person name="Khanal S."/>
            <person name="Antony Babu S."/>
            <person name="Zhou X.G."/>
        </authorList>
    </citation>
    <scope>NUCLEOTIDE SEQUENCE</scope>
    <source>
        <strain evidence="2">TX3</strain>
    </source>
</reference>
<feature type="region of interest" description="Disordered" evidence="1">
    <location>
        <begin position="768"/>
        <end position="846"/>
    </location>
</feature>
<feature type="region of interest" description="Disordered" evidence="1">
    <location>
        <begin position="563"/>
        <end position="588"/>
    </location>
</feature>